<accession>A0A837IA63</accession>
<evidence type="ECO:0000256" key="5">
    <source>
        <dbReference type="ARBA" id="ARBA00022989"/>
    </source>
</evidence>
<feature type="transmembrane region" description="Helical" evidence="7">
    <location>
        <begin position="33"/>
        <end position="50"/>
    </location>
</feature>
<keyword evidence="6 7" id="KW-0472">Membrane</keyword>
<dbReference type="EMBL" id="LCHK01000022">
    <property type="protein sequence ID" value="KKT32191.1"/>
    <property type="molecule type" value="Genomic_DNA"/>
</dbReference>
<dbReference type="InterPro" id="IPR050833">
    <property type="entry name" value="Poly_Biosynth_Transport"/>
</dbReference>
<dbReference type="Pfam" id="PF13440">
    <property type="entry name" value="Polysacc_synt_3"/>
    <property type="match status" value="1"/>
</dbReference>
<keyword evidence="3" id="KW-1003">Cell membrane</keyword>
<feature type="transmembrane region" description="Helical" evidence="7">
    <location>
        <begin position="396"/>
        <end position="416"/>
    </location>
</feature>
<evidence type="ECO:0000256" key="1">
    <source>
        <dbReference type="ARBA" id="ARBA00004651"/>
    </source>
</evidence>
<comment type="caution">
    <text evidence="8">The sequence shown here is derived from an EMBL/GenBank/DDBJ whole genome shotgun (WGS) entry which is preliminary data.</text>
</comment>
<keyword evidence="4 7" id="KW-0812">Transmembrane</keyword>
<comment type="similarity">
    <text evidence="2">Belongs to the polysaccharide synthase family.</text>
</comment>
<feature type="transmembrane region" description="Helical" evidence="7">
    <location>
        <begin position="96"/>
        <end position="117"/>
    </location>
</feature>
<reference evidence="8 9" key="1">
    <citation type="journal article" date="2015" name="Nature">
        <title>rRNA introns, odd ribosomes, and small enigmatic genomes across a large radiation of phyla.</title>
        <authorList>
            <person name="Brown C.T."/>
            <person name="Hug L.A."/>
            <person name="Thomas B.C."/>
            <person name="Sharon I."/>
            <person name="Castelle C.J."/>
            <person name="Singh A."/>
            <person name="Wilkins M.J."/>
            <person name="Williams K.H."/>
            <person name="Banfield J.F."/>
        </authorList>
    </citation>
    <scope>NUCLEOTIDE SEQUENCE [LARGE SCALE GENOMIC DNA]</scope>
</reference>
<dbReference type="GO" id="GO:0005886">
    <property type="term" value="C:plasma membrane"/>
    <property type="evidence" value="ECO:0007669"/>
    <property type="project" value="UniProtKB-SubCell"/>
</dbReference>
<feature type="transmembrane region" description="Helical" evidence="7">
    <location>
        <begin position="161"/>
        <end position="180"/>
    </location>
</feature>
<organism evidence="8 9">
    <name type="scientific">Candidatus Woesebacteria bacterium GW2011_GWB1_44_11</name>
    <dbReference type="NCBI Taxonomy" id="1618579"/>
    <lineage>
        <taxon>Bacteria</taxon>
        <taxon>Candidatus Woeseibacteriota</taxon>
    </lineage>
</organism>
<feature type="transmembrane region" description="Helical" evidence="7">
    <location>
        <begin position="192"/>
        <end position="210"/>
    </location>
</feature>
<dbReference type="PANTHER" id="PTHR30250">
    <property type="entry name" value="PST FAMILY PREDICTED COLANIC ACID TRANSPORTER"/>
    <property type="match status" value="1"/>
</dbReference>
<evidence type="ECO:0000256" key="7">
    <source>
        <dbReference type="SAM" id="Phobius"/>
    </source>
</evidence>
<keyword evidence="5 7" id="KW-1133">Transmembrane helix</keyword>
<evidence type="ECO:0000313" key="9">
    <source>
        <dbReference type="Proteomes" id="UP000034012"/>
    </source>
</evidence>
<feature type="transmembrane region" description="Helical" evidence="7">
    <location>
        <begin position="57"/>
        <end position="81"/>
    </location>
</feature>
<feature type="transmembrane region" description="Helical" evidence="7">
    <location>
        <begin position="428"/>
        <end position="445"/>
    </location>
</feature>
<evidence type="ECO:0000256" key="6">
    <source>
        <dbReference type="ARBA" id="ARBA00023136"/>
    </source>
</evidence>
<evidence type="ECO:0000256" key="3">
    <source>
        <dbReference type="ARBA" id="ARBA00022475"/>
    </source>
</evidence>
<feature type="transmembrane region" description="Helical" evidence="7">
    <location>
        <begin position="129"/>
        <end position="149"/>
    </location>
</feature>
<gene>
    <name evidence="8" type="ORF">UW20_C0022G0004</name>
</gene>
<dbReference type="PANTHER" id="PTHR30250:SF10">
    <property type="entry name" value="LIPOPOLYSACCHARIDE BIOSYNTHESIS PROTEIN WZXC"/>
    <property type="match status" value="1"/>
</dbReference>
<dbReference type="Proteomes" id="UP000034012">
    <property type="component" value="Unassembled WGS sequence"/>
</dbReference>
<feature type="transmembrane region" description="Helical" evidence="7">
    <location>
        <begin position="304"/>
        <end position="326"/>
    </location>
</feature>
<evidence type="ECO:0000256" key="4">
    <source>
        <dbReference type="ARBA" id="ARBA00022692"/>
    </source>
</evidence>
<name>A0A837IA63_9BACT</name>
<evidence type="ECO:0000313" key="8">
    <source>
        <dbReference type="EMBL" id="KKT32191.1"/>
    </source>
</evidence>
<feature type="transmembrane region" description="Helical" evidence="7">
    <location>
        <begin position="457"/>
        <end position="480"/>
    </location>
</feature>
<feature type="transmembrane region" description="Helical" evidence="7">
    <location>
        <begin position="243"/>
        <end position="263"/>
    </location>
</feature>
<evidence type="ECO:0000256" key="2">
    <source>
        <dbReference type="ARBA" id="ARBA00007430"/>
    </source>
</evidence>
<feature type="transmembrane region" description="Helical" evidence="7">
    <location>
        <begin position="338"/>
        <end position="358"/>
    </location>
</feature>
<feature type="transmembrane region" description="Helical" evidence="7">
    <location>
        <begin position="370"/>
        <end position="390"/>
    </location>
</feature>
<protein>
    <submittedName>
        <fullName evidence="8">Polysaccharide biosynthesis protein</fullName>
    </submittedName>
</protein>
<sequence>MENEHLNPTDEISIEAVKKRSVRGVVVLTGRTFVLQVIALVAQLFLFAYLGKYEFGVFAIVSAIINFLVYFSDIGLAAALIQKKEKPTDVDLKTTFFVQQVLVLTIIAVVVLLTPFFTAKYSLNSDGQILLYALALSLFFSSLKSIPSVLLERKLEFVKLVFPQILEQLVYNVVLVFLAMKGFGLTSFTYAVILRGIVGLITIYILQPWVPGFAFSRKTLSGLFKFGVPYQINTFLATFKDDGITLILGGILGPIGVGILSFAQKLARIPLTFFMDTVTRVTFPAFSRMQDEPDHLKRSVTRSIFFICLLVFPSLVGIVILAPILVRVVPRYNQWIPALVPLAFISINFIFAAATTQLTNLLNAIGKIKITFYLMIMWTVLTWALIPVLAIKYSVIGASVGYALTGASSIVAIIIAKRYVDFSVTDSMIKPLIGAAVMAAFLIPAKRFFPVSVNSMVVLSLAGAAIYGASMLSMMGLSLVQDVKKSLKTLLTKAG</sequence>
<proteinExistence type="inferred from homology"/>
<comment type="subcellular location">
    <subcellularLocation>
        <location evidence="1">Cell membrane</location>
        <topology evidence="1">Multi-pass membrane protein</topology>
    </subcellularLocation>
</comment>
<dbReference type="AlphaFoldDB" id="A0A837IA63"/>